<evidence type="ECO:0000256" key="3">
    <source>
        <dbReference type="ARBA" id="ARBA00022759"/>
    </source>
</evidence>
<keyword evidence="5" id="KW-0460">Magnesium</keyword>
<keyword evidence="1" id="KW-0540">Nuclease</keyword>
<dbReference type="EMBL" id="UOFH01000122">
    <property type="protein sequence ID" value="VAW60083.1"/>
    <property type="molecule type" value="Genomic_DNA"/>
</dbReference>
<dbReference type="InterPro" id="IPR042206">
    <property type="entry name" value="CRISPR-assoc_Cas1_C"/>
</dbReference>
<dbReference type="Pfam" id="PF01867">
    <property type="entry name" value="Cas_Cas1"/>
    <property type="match status" value="1"/>
</dbReference>
<feature type="non-terminal residue" evidence="9">
    <location>
        <position position="1"/>
    </location>
</feature>
<dbReference type="NCBIfam" id="TIGR00287">
    <property type="entry name" value="cas1"/>
    <property type="match status" value="1"/>
</dbReference>
<name>A0A3B0X6S2_9ZZZZ</name>
<evidence type="ECO:0000256" key="1">
    <source>
        <dbReference type="ARBA" id="ARBA00022722"/>
    </source>
</evidence>
<accession>A0A3B0X6S2</accession>
<dbReference type="AlphaFoldDB" id="A0A3B0X6S2"/>
<dbReference type="NCBIfam" id="TIGR03639">
    <property type="entry name" value="cas1_NMENI"/>
    <property type="match status" value="1"/>
</dbReference>
<evidence type="ECO:0000256" key="8">
    <source>
        <dbReference type="ARBA" id="ARBA00023211"/>
    </source>
</evidence>
<dbReference type="InterPro" id="IPR050646">
    <property type="entry name" value="Cas1"/>
</dbReference>
<dbReference type="PANTHER" id="PTHR34353:SF2">
    <property type="entry name" value="CRISPR-ASSOCIATED ENDONUCLEASE CAS1 1"/>
    <property type="match status" value="1"/>
</dbReference>
<keyword evidence="2" id="KW-0479">Metal-binding</keyword>
<evidence type="ECO:0000256" key="4">
    <source>
        <dbReference type="ARBA" id="ARBA00022801"/>
    </source>
</evidence>
<dbReference type="GO" id="GO:0004520">
    <property type="term" value="F:DNA endonuclease activity"/>
    <property type="evidence" value="ECO:0007669"/>
    <property type="project" value="InterPro"/>
</dbReference>
<keyword evidence="6" id="KW-0051">Antiviral defense</keyword>
<evidence type="ECO:0000256" key="6">
    <source>
        <dbReference type="ARBA" id="ARBA00023118"/>
    </source>
</evidence>
<dbReference type="GO" id="GO:0003677">
    <property type="term" value="F:DNA binding"/>
    <property type="evidence" value="ECO:0007669"/>
    <property type="project" value="UniProtKB-KW"/>
</dbReference>
<organism evidence="9">
    <name type="scientific">hydrothermal vent metagenome</name>
    <dbReference type="NCBI Taxonomy" id="652676"/>
    <lineage>
        <taxon>unclassified sequences</taxon>
        <taxon>metagenomes</taxon>
        <taxon>ecological metagenomes</taxon>
    </lineage>
</organism>
<evidence type="ECO:0000256" key="2">
    <source>
        <dbReference type="ARBA" id="ARBA00022723"/>
    </source>
</evidence>
<reference evidence="9" key="1">
    <citation type="submission" date="2018-06" db="EMBL/GenBank/DDBJ databases">
        <authorList>
            <person name="Zhirakovskaya E."/>
        </authorList>
    </citation>
    <scope>NUCLEOTIDE SEQUENCE</scope>
</reference>
<sequence length="265" mass="30583">GVVILENPQIVITQMAIIACQKNNVAMVFCDDRHLPYSLLLPVSDANTLHNKILRQQIEMTQPTKKRIWQQVVVHKIKQQLITLEKAGKNTAQLERLVTKVKSGDPENIEAQAAKKYWHLLFGDTFRRNIDEPGINHLLNYGYAIVRAMIARAIVGSGLHPAIGVFHKNQYNGLCLADDLMEPFRPWVDWLVFNFVMKNNDEDIQINQQTKTLFLNLPNDSVQYKKNKMPLMVACHYLLADFKKTFDESRFKLSYPEWPKQIALL</sequence>
<dbReference type="InterPro" id="IPR002729">
    <property type="entry name" value="CRISPR-assoc_Cas1"/>
</dbReference>
<keyword evidence="4" id="KW-0378">Hydrolase</keyword>
<evidence type="ECO:0000256" key="5">
    <source>
        <dbReference type="ARBA" id="ARBA00022842"/>
    </source>
</evidence>
<gene>
    <name evidence="9" type="ORF">MNBD_GAMMA08-1329</name>
</gene>
<dbReference type="GO" id="GO:0016787">
    <property type="term" value="F:hydrolase activity"/>
    <property type="evidence" value="ECO:0007669"/>
    <property type="project" value="UniProtKB-KW"/>
</dbReference>
<dbReference type="PANTHER" id="PTHR34353">
    <property type="entry name" value="CRISPR-ASSOCIATED ENDONUCLEASE CAS1 1"/>
    <property type="match status" value="1"/>
</dbReference>
<evidence type="ECO:0000256" key="7">
    <source>
        <dbReference type="ARBA" id="ARBA00023125"/>
    </source>
</evidence>
<evidence type="ECO:0000313" key="9">
    <source>
        <dbReference type="EMBL" id="VAW60083.1"/>
    </source>
</evidence>
<proteinExistence type="predicted"/>
<keyword evidence="8" id="KW-0464">Manganese</keyword>
<dbReference type="Gene3D" id="1.20.120.920">
    <property type="entry name" value="CRISPR-associated endonuclease Cas1, C-terminal domain"/>
    <property type="match status" value="1"/>
</dbReference>
<keyword evidence="3" id="KW-0255">Endonuclease</keyword>
<dbReference type="GO" id="GO:0046872">
    <property type="term" value="F:metal ion binding"/>
    <property type="evidence" value="ECO:0007669"/>
    <property type="project" value="UniProtKB-KW"/>
</dbReference>
<dbReference type="GO" id="GO:0043571">
    <property type="term" value="P:maintenance of CRISPR repeat elements"/>
    <property type="evidence" value="ECO:0007669"/>
    <property type="project" value="InterPro"/>
</dbReference>
<keyword evidence="7" id="KW-0238">DNA-binding</keyword>
<protein>
    <submittedName>
        <fullName evidence="9">CRISPR-associated protein Cas1</fullName>
    </submittedName>
</protein>
<dbReference type="InterPro" id="IPR019855">
    <property type="entry name" value="CRISPR-assoc_Cas1_NMENI"/>
</dbReference>
<dbReference type="GO" id="GO:0051607">
    <property type="term" value="P:defense response to virus"/>
    <property type="evidence" value="ECO:0007669"/>
    <property type="project" value="UniProtKB-KW"/>
</dbReference>